<evidence type="ECO:0000256" key="1">
    <source>
        <dbReference type="ARBA" id="ARBA00009183"/>
    </source>
</evidence>
<dbReference type="STRING" id="698492.A0A0E9NL83"/>
<dbReference type="SUPFAM" id="SSF51905">
    <property type="entry name" value="FAD/NAD(P)-binding domain"/>
    <property type="match status" value="2"/>
</dbReference>
<dbReference type="AlphaFoldDB" id="A0A0E9NL83"/>
<name>A0A0E9NL83_SAICN</name>
<reference evidence="7 8" key="1">
    <citation type="journal article" date="2011" name="J. Gen. Appl. Microbiol.">
        <title>Draft genome sequencing of the enigmatic yeast Saitoella complicata.</title>
        <authorList>
            <person name="Nishida H."/>
            <person name="Hamamoto M."/>
            <person name="Sugiyama J."/>
        </authorList>
    </citation>
    <scope>NUCLEOTIDE SEQUENCE [LARGE SCALE GENOMIC DNA]</scope>
    <source>
        <strain evidence="7 8">NRRL Y-17804</strain>
    </source>
</reference>
<dbReference type="Gene3D" id="3.50.50.60">
    <property type="entry name" value="FAD/NAD(P)-binding domain"/>
    <property type="match status" value="2"/>
</dbReference>
<dbReference type="Pfam" id="PF00743">
    <property type="entry name" value="FMO-like"/>
    <property type="match status" value="2"/>
</dbReference>
<keyword evidence="2" id="KW-0285">Flavoprotein</keyword>
<dbReference type="GO" id="GO:0004499">
    <property type="term" value="F:N,N-dimethylaniline monooxygenase activity"/>
    <property type="evidence" value="ECO:0007669"/>
    <property type="project" value="InterPro"/>
</dbReference>
<dbReference type="OMA" id="IAPLEEW"/>
<evidence type="ECO:0000256" key="5">
    <source>
        <dbReference type="ARBA" id="ARBA00023002"/>
    </source>
</evidence>
<feature type="signal peptide" evidence="6">
    <location>
        <begin position="1"/>
        <end position="18"/>
    </location>
</feature>
<comment type="caution">
    <text evidence="7">The sequence shown here is derived from an EMBL/GenBank/DDBJ whole genome shotgun (WGS) entry which is preliminary data.</text>
</comment>
<evidence type="ECO:0000256" key="6">
    <source>
        <dbReference type="SAM" id="SignalP"/>
    </source>
</evidence>
<dbReference type="InterPro" id="IPR000960">
    <property type="entry name" value="Flavin_mOase"/>
</dbReference>
<protein>
    <recommendedName>
        <fullName evidence="9">FAD/NAD(P)-binding domain-containing protein</fullName>
    </recommendedName>
</protein>
<gene>
    <name evidence="7" type="ORF">G7K_4557-t1</name>
</gene>
<keyword evidence="5" id="KW-0560">Oxidoreductase</keyword>
<dbReference type="GO" id="GO:0050661">
    <property type="term" value="F:NADP binding"/>
    <property type="evidence" value="ECO:0007669"/>
    <property type="project" value="InterPro"/>
</dbReference>
<sequence>MFLSLDLFLMYLFRFFLCSCCCVSCVRELRVLPPTSLVERERAGPSGIAALGALVREGFTDVRCFERRGEVGGTWVYDDVPKDCDVRRDDPTADHSWNAIYPTLVTNVPAEIMPFTYAPFPDLPPGSTINPLWRHYTIVMSYLQRLAAPFLHLISLNTSVESARKVGDEWEVRVRRGEEEWTETFDAVVVCSGHYSVPYMPDIKGLKEYEAKWKGRVSHTKEFRVPEAFRDKNVLVIGGNISAFDLCKAILPVAKRPVHVSTRSRHPMFPDALSSAESVIVPHGVVSAFHPEDGSIEFADGQVLRDVDHVIIATGYKWSFPFLGQGATNKDLRIRNTYWHTFDRDDPTLTYVGTAANSISFRVFEYQAVAIARVFSGLGRLPSVSEMKAWEDARVEAVGDGSLFHIVGWRGAKAFAGAMRGIAGLEDGKGGEKVLPRWREEWERCLEEGIKVRNAAHTLSISGRCSRVDLDDHLLSVTIPFDGHRALHVPDYHSLTLPETRSHSSDPQRLHGDCDVIFTAGQRRYLESNSRRLG</sequence>
<accession>A0A0E9NL83</accession>
<keyword evidence="8" id="KW-1185">Reference proteome</keyword>
<evidence type="ECO:0008006" key="9">
    <source>
        <dbReference type="Google" id="ProtNLM"/>
    </source>
</evidence>
<dbReference type="InterPro" id="IPR036188">
    <property type="entry name" value="FAD/NAD-bd_sf"/>
</dbReference>
<feature type="chain" id="PRO_5002430500" description="FAD/NAD(P)-binding domain-containing protein" evidence="6">
    <location>
        <begin position="19"/>
        <end position="534"/>
    </location>
</feature>
<dbReference type="GO" id="GO:0050660">
    <property type="term" value="F:flavin adenine dinucleotide binding"/>
    <property type="evidence" value="ECO:0007669"/>
    <property type="project" value="InterPro"/>
</dbReference>
<proteinExistence type="inferred from homology"/>
<comment type="similarity">
    <text evidence="1">Belongs to the FMO family.</text>
</comment>
<dbReference type="InterPro" id="IPR050346">
    <property type="entry name" value="FMO-like"/>
</dbReference>
<evidence type="ECO:0000313" key="8">
    <source>
        <dbReference type="Proteomes" id="UP000033140"/>
    </source>
</evidence>
<dbReference type="Proteomes" id="UP000033140">
    <property type="component" value="Unassembled WGS sequence"/>
</dbReference>
<keyword evidence="4" id="KW-0521">NADP</keyword>
<reference evidence="7 8" key="3">
    <citation type="journal article" date="2015" name="Genome Announc.">
        <title>Draft Genome Sequence of the Archiascomycetous Yeast Saitoella complicata.</title>
        <authorList>
            <person name="Yamauchi K."/>
            <person name="Kondo S."/>
            <person name="Hamamoto M."/>
            <person name="Takahashi Y."/>
            <person name="Ogura Y."/>
            <person name="Hayashi T."/>
            <person name="Nishida H."/>
        </authorList>
    </citation>
    <scope>NUCLEOTIDE SEQUENCE [LARGE SCALE GENOMIC DNA]</scope>
    <source>
        <strain evidence="7 8">NRRL Y-17804</strain>
    </source>
</reference>
<keyword evidence="3" id="KW-0274">FAD</keyword>
<dbReference type="PANTHER" id="PTHR23023">
    <property type="entry name" value="DIMETHYLANILINE MONOOXYGENASE"/>
    <property type="match status" value="1"/>
</dbReference>
<evidence type="ECO:0000313" key="7">
    <source>
        <dbReference type="EMBL" id="GAO50431.1"/>
    </source>
</evidence>
<organism evidence="7 8">
    <name type="scientific">Saitoella complicata (strain BCRC 22490 / CBS 7301 / JCM 7358 / NBRC 10748 / NRRL Y-17804)</name>
    <dbReference type="NCBI Taxonomy" id="698492"/>
    <lineage>
        <taxon>Eukaryota</taxon>
        <taxon>Fungi</taxon>
        <taxon>Dikarya</taxon>
        <taxon>Ascomycota</taxon>
        <taxon>Taphrinomycotina</taxon>
        <taxon>Taphrinomycotina incertae sedis</taxon>
        <taxon>Saitoella</taxon>
    </lineage>
</organism>
<dbReference type="PRINTS" id="PR00370">
    <property type="entry name" value="FMOXYGENASE"/>
</dbReference>
<evidence type="ECO:0000256" key="3">
    <source>
        <dbReference type="ARBA" id="ARBA00022827"/>
    </source>
</evidence>
<dbReference type="EMBL" id="BACD03000032">
    <property type="protein sequence ID" value="GAO50431.1"/>
    <property type="molecule type" value="Genomic_DNA"/>
</dbReference>
<evidence type="ECO:0000256" key="2">
    <source>
        <dbReference type="ARBA" id="ARBA00022630"/>
    </source>
</evidence>
<dbReference type="InterPro" id="IPR020946">
    <property type="entry name" value="Flavin_mOase-like"/>
</dbReference>
<evidence type="ECO:0000256" key="4">
    <source>
        <dbReference type="ARBA" id="ARBA00022857"/>
    </source>
</evidence>
<reference evidence="7 8" key="2">
    <citation type="journal article" date="2014" name="J. Gen. Appl. Microbiol.">
        <title>The early diverging ascomycetous budding yeast Saitoella complicata has three histone deacetylases belonging to the Clr6, Hos2, and Rpd3 lineages.</title>
        <authorList>
            <person name="Nishida H."/>
            <person name="Matsumoto T."/>
            <person name="Kondo S."/>
            <person name="Hamamoto M."/>
            <person name="Yoshikawa H."/>
        </authorList>
    </citation>
    <scope>NUCLEOTIDE SEQUENCE [LARGE SCALE GENOMIC DNA]</scope>
    <source>
        <strain evidence="7 8">NRRL Y-17804</strain>
    </source>
</reference>
<keyword evidence="6" id="KW-0732">Signal</keyword>